<dbReference type="InterPro" id="IPR042099">
    <property type="entry name" value="ANL_N_sf"/>
</dbReference>
<dbReference type="Gene3D" id="3.40.50.12780">
    <property type="entry name" value="N-terminal domain of ligase-like"/>
    <property type="match status" value="1"/>
</dbReference>
<evidence type="ECO:0000313" key="1">
    <source>
        <dbReference type="EMBL" id="GAI95041.1"/>
    </source>
</evidence>
<dbReference type="AlphaFoldDB" id="X1TUJ8"/>
<dbReference type="InterPro" id="IPR053158">
    <property type="entry name" value="CapK_Type1_Caps_Biosynth"/>
</dbReference>
<accession>X1TUJ8</accession>
<proteinExistence type="predicted"/>
<dbReference type="SUPFAM" id="SSF56801">
    <property type="entry name" value="Acetyl-CoA synthetase-like"/>
    <property type="match status" value="1"/>
</dbReference>
<name>X1TUJ8_9ZZZZ</name>
<organism evidence="1">
    <name type="scientific">marine sediment metagenome</name>
    <dbReference type="NCBI Taxonomy" id="412755"/>
    <lineage>
        <taxon>unclassified sequences</taxon>
        <taxon>metagenomes</taxon>
        <taxon>ecological metagenomes</taxon>
    </lineage>
</organism>
<comment type="caution">
    <text evidence="1">The sequence shown here is derived from an EMBL/GenBank/DDBJ whole genome shotgun (WGS) entry which is preliminary data.</text>
</comment>
<reference evidence="1" key="1">
    <citation type="journal article" date="2014" name="Front. Microbiol.">
        <title>High frequency of phylogenetically diverse reductive dehalogenase-homologous genes in deep subseafloor sedimentary metagenomes.</title>
        <authorList>
            <person name="Kawai M."/>
            <person name="Futagami T."/>
            <person name="Toyoda A."/>
            <person name="Takaki Y."/>
            <person name="Nishi S."/>
            <person name="Hori S."/>
            <person name="Arai W."/>
            <person name="Tsubouchi T."/>
            <person name="Morono Y."/>
            <person name="Uchiyama I."/>
            <person name="Ito T."/>
            <person name="Fujiyama A."/>
            <person name="Inagaki F."/>
            <person name="Takami H."/>
        </authorList>
    </citation>
    <scope>NUCLEOTIDE SEQUENCE</scope>
    <source>
        <strain evidence="1">Expedition CK06-06</strain>
    </source>
</reference>
<protein>
    <recommendedName>
        <fullName evidence="2">AMP-dependent ligase C-terminal domain-containing protein</fullName>
    </recommendedName>
</protein>
<gene>
    <name evidence="1" type="ORF">S12H4_36919</name>
</gene>
<feature type="non-terminal residue" evidence="1">
    <location>
        <position position="1"/>
    </location>
</feature>
<evidence type="ECO:0008006" key="2">
    <source>
        <dbReference type="Google" id="ProtNLM"/>
    </source>
</evidence>
<dbReference type="PANTHER" id="PTHR36932:SF1">
    <property type="entry name" value="CAPSULAR POLYSACCHARIDE BIOSYNTHESIS PROTEIN"/>
    <property type="match status" value="1"/>
</dbReference>
<dbReference type="EMBL" id="BARW01022051">
    <property type="protein sequence ID" value="GAI95041.1"/>
    <property type="molecule type" value="Genomic_DNA"/>
</dbReference>
<dbReference type="PANTHER" id="PTHR36932">
    <property type="entry name" value="CAPSULAR POLYSACCHARIDE BIOSYNTHESIS PROTEIN"/>
    <property type="match status" value="1"/>
</dbReference>
<sequence>VLAGECEESTDYHIFPEYGLVELIDNNGNPVSKEEGIGEIVASGFNNYVMPFIRYRTGDIAVYVKEKCSCGRNYPLLKKVEGRMQEFFVDKTGSLITFIAQDYCLWNVKDIINAYQYVQNEPGKVLLNIDAKRKFSNSDIESVKRTFMEFYSSFYIEINFVKNIPRTRSGKFRYFIQKLPIEFANYQKL</sequence>